<dbReference type="SMART" id="SM00066">
    <property type="entry name" value="GAL4"/>
    <property type="match status" value="1"/>
</dbReference>
<evidence type="ECO:0000313" key="4">
    <source>
        <dbReference type="EMBL" id="KAL1296524.1"/>
    </source>
</evidence>
<protein>
    <recommendedName>
        <fullName evidence="3">Zn(2)-C6 fungal-type domain-containing protein</fullName>
    </recommendedName>
</protein>
<reference evidence="4 5" key="1">
    <citation type="submission" date="2024-07" db="EMBL/GenBank/DDBJ databases">
        <title>Draft sequence of the Neodothiora populina.</title>
        <authorList>
            <person name="Drown D.D."/>
            <person name="Schuette U.S."/>
            <person name="Buechlein A.B."/>
            <person name="Rusch D.R."/>
            <person name="Winton L.W."/>
            <person name="Adams G.A."/>
        </authorList>
    </citation>
    <scope>NUCLEOTIDE SEQUENCE [LARGE SCALE GENOMIC DNA]</scope>
    <source>
        <strain evidence="4 5">CPC 39397</strain>
    </source>
</reference>
<keyword evidence="1" id="KW-0539">Nucleus</keyword>
<accession>A0ABR3P1I1</accession>
<feature type="region of interest" description="Disordered" evidence="2">
    <location>
        <begin position="1"/>
        <end position="32"/>
    </location>
</feature>
<dbReference type="Pfam" id="PF11905">
    <property type="entry name" value="DUF3425"/>
    <property type="match status" value="1"/>
</dbReference>
<feature type="region of interest" description="Disordered" evidence="2">
    <location>
        <begin position="238"/>
        <end position="332"/>
    </location>
</feature>
<proteinExistence type="predicted"/>
<dbReference type="Gene3D" id="4.10.240.10">
    <property type="entry name" value="Zn(2)-C6 fungal-type DNA-binding domain"/>
    <property type="match status" value="1"/>
</dbReference>
<dbReference type="CDD" id="cd00067">
    <property type="entry name" value="GAL4"/>
    <property type="match status" value="1"/>
</dbReference>
<organism evidence="4 5">
    <name type="scientific">Neodothiora populina</name>
    <dbReference type="NCBI Taxonomy" id="2781224"/>
    <lineage>
        <taxon>Eukaryota</taxon>
        <taxon>Fungi</taxon>
        <taxon>Dikarya</taxon>
        <taxon>Ascomycota</taxon>
        <taxon>Pezizomycotina</taxon>
        <taxon>Dothideomycetes</taxon>
        <taxon>Dothideomycetidae</taxon>
        <taxon>Dothideales</taxon>
        <taxon>Dothioraceae</taxon>
        <taxon>Neodothiora</taxon>
    </lineage>
</organism>
<evidence type="ECO:0000259" key="3">
    <source>
        <dbReference type="PROSITE" id="PS50048"/>
    </source>
</evidence>
<evidence type="ECO:0000256" key="2">
    <source>
        <dbReference type="SAM" id="MobiDB-lite"/>
    </source>
</evidence>
<dbReference type="Proteomes" id="UP001562354">
    <property type="component" value="Unassembled WGS sequence"/>
</dbReference>
<evidence type="ECO:0000313" key="5">
    <source>
        <dbReference type="Proteomes" id="UP001562354"/>
    </source>
</evidence>
<dbReference type="GeneID" id="95973736"/>
<name>A0ABR3P1I1_9PEZI</name>
<dbReference type="PROSITE" id="PS50048">
    <property type="entry name" value="ZN2_CY6_FUNGAL_2"/>
    <property type="match status" value="1"/>
</dbReference>
<dbReference type="InterPro" id="IPR036864">
    <property type="entry name" value="Zn2-C6_fun-type_DNA-bd_sf"/>
</dbReference>
<dbReference type="RefSeq" id="XP_069196206.1">
    <property type="nucleotide sequence ID" value="XM_069343023.1"/>
</dbReference>
<dbReference type="PANTHER" id="PTHR37012:SF2">
    <property type="entry name" value="BZIP DOMAIN-CONTAINING PROTEIN-RELATED"/>
    <property type="match status" value="1"/>
</dbReference>
<dbReference type="Pfam" id="PF00172">
    <property type="entry name" value="Zn_clus"/>
    <property type="match status" value="1"/>
</dbReference>
<dbReference type="InterPro" id="IPR001138">
    <property type="entry name" value="Zn2Cys6_DnaBD"/>
</dbReference>
<dbReference type="PANTHER" id="PTHR37012">
    <property type="entry name" value="B-ZIP TRANSCRIPTION FACTOR (EUROFUNG)-RELATED"/>
    <property type="match status" value="1"/>
</dbReference>
<dbReference type="InterPro" id="IPR021833">
    <property type="entry name" value="DUF3425"/>
</dbReference>
<evidence type="ECO:0000256" key="1">
    <source>
        <dbReference type="ARBA" id="ARBA00023242"/>
    </source>
</evidence>
<comment type="caution">
    <text evidence="4">The sequence shown here is derived from an EMBL/GenBank/DDBJ whole genome shotgun (WGS) entry which is preliminary data.</text>
</comment>
<dbReference type="PROSITE" id="PS00463">
    <property type="entry name" value="ZN2_CY6_FUNGAL_1"/>
    <property type="match status" value="1"/>
</dbReference>
<feature type="compositionally biased region" description="Polar residues" evidence="2">
    <location>
        <begin position="148"/>
        <end position="174"/>
    </location>
</feature>
<feature type="compositionally biased region" description="Polar residues" evidence="2">
    <location>
        <begin position="310"/>
        <end position="326"/>
    </location>
</feature>
<dbReference type="SUPFAM" id="SSF57701">
    <property type="entry name" value="Zn2/Cys6 DNA-binding domain"/>
    <property type="match status" value="1"/>
</dbReference>
<keyword evidence="5" id="KW-1185">Reference proteome</keyword>
<feature type="domain" description="Zn(2)-C6 fungal-type" evidence="3">
    <location>
        <begin position="40"/>
        <end position="70"/>
    </location>
</feature>
<feature type="compositionally biased region" description="Low complexity" evidence="2">
    <location>
        <begin position="238"/>
        <end position="255"/>
    </location>
</feature>
<sequence length="695" mass="76750">MKERNILPAATPSALSTSTPKDGVSRPKKSTKRSTAVQIACDSCRRIKCKCDGTRPVCGKCAERVTQCHYDTKEGMTRTAHLRETNTKLVAKLKVYENAILAIQSDMPSYETLEHLKILGLSPESRQAKLFKESSNGSTHGEYFSSPDPDNQVSVGQGKQPSHISNASAFVSSPSHSKDFVYDKQGLKGFDPVCPTPSLDSASYHFLGTEPWSQVCQLPLDDLDTSAAVTAGRLVSRSPWLSSSDPSELYSSSELGQIPSVPLHRPARPRLGPDAEGSTGHKQDSARYLPKLQDPEGIMNYRDGSVPPSDDQQQSAGDWSRTNAGNNGYGIRSGADQFYSEANVNQPFGAGYDPNNGRVSDSQDGWHYALVVRDSQKLTPTTDLPDNNYDDIWYQRSSHMEPYEDGQVWSLSEELQSAPLDLGSQSSASSPVLAAPQAAGVPFYYPTGTVRKFGNLPMSSAISANHYPSATQRRQMLNVRVMEHTIPPLLVDEDSPMSRIYVSYKESVLELIGNSASMLGLLENPDAVYVDTFLNGRTSHDPSNVSSWACGLMNVLLDFDFHLQLAWIGMLTRFMRWIINPTAENYAKIPTMMRPGKGQRILPHSPAIDLCPHPAMREMLMRHYRDWLSPMRSCESAVSCWTEGLGAAYEMETSSGRFRLTADFERHTQILSNWTFNHTISNAFPEAEASGVVIR</sequence>
<feature type="region of interest" description="Disordered" evidence="2">
    <location>
        <begin position="135"/>
        <end position="174"/>
    </location>
</feature>
<gene>
    <name evidence="4" type="ORF">AAFC00_000033</name>
</gene>
<dbReference type="EMBL" id="JBFMKM010000018">
    <property type="protein sequence ID" value="KAL1296524.1"/>
    <property type="molecule type" value="Genomic_DNA"/>
</dbReference>